<dbReference type="GO" id="GO:0006629">
    <property type="term" value="P:lipid metabolic process"/>
    <property type="evidence" value="ECO:0007669"/>
    <property type="project" value="InterPro"/>
</dbReference>
<evidence type="ECO:0000256" key="1">
    <source>
        <dbReference type="SAM" id="Phobius"/>
    </source>
</evidence>
<sequence length="302" mass="33930">MTSKTRPAVEWPTVALLLATYGVWAAAVFWLPEWSLPGAVVLAGLAITQHASLQHEVIHGHPFLNQRLNAGLVRPALSLVIPYGRFRDTHLAHHRDANLTDPYDDPETNFLSEATWRCLPEVLKAVLRFNNTLLGRVSVGPLIGLVFFFVSEVRGWNRRAARSWAAHVPMALGVVALVAVSPIPIWAYLCAVYLGLALLKIRTFLEHRAHDMSRARSVIVEDRGPLALLFLNNNFHAVHHMHPHVAWYDLPAMYRAGRDRFLACNGGYRYSCYGSVFARYLVRAKDPVAHPNLRRVTEKVDA</sequence>
<evidence type="ECO:0000313" key="3">
    <source>
        <dbReference type="EMBL" id="PTX56767.1"/>
    </source>
</evidence>
<dbReference type="InterPro" id="IPR005804">
    <property type="entry name" value="FA_desaturase_dom"/>
</dbReference>
<feature type="domain" description="Fatty acid desaturase" evidence="2">
    <location>
        <begin position="35"/>
        <end position="261"/>
    </location>
</feature>
<evidence type="ECO:0000259" key="2">
    <source>
        <dbReference type="Pfam" id="PF00487"/>
    </source>
</evidence>
<name>A0A2T6BL45_9RHOB</name>
<keyword evidence="1" id="KW-1133">Transmembrane helix</keyword>
<accession>A0A2T6BL45</accession>
<gene>
    <name evidence="3" type="ORF">C8N43_1429</name>
</gene>
<keyword evidence="1" id="KW-0812">Transmembrane</keyword>
<dbReference type="EMBL" id="QBKS01000001">
    <property type="protein sequence ID" value="PTX56767.1"/>
    <property type="molecule type" value="Genomic_DNA"/>
</dbReference>
<feature type="transmembrane region" description="Helical" evidence="1">
    <location>
        <begin position="12"/>
        <end position="31"/>
    </location>
</feature>
<dbReference type="Pfam" id="PF00487">
    <property type="entry name" value="FA_desaturase"/>
    <property type="match status" value="1"/>
</dbReference>
<proteinExistence type="predicted"/>
<feature type="transmembrane region" description="Helical" evidence="1">
    <location>
        <begin position="133"/>
        <end position="151"/>
    </location>
</feature>
<reference evidence="3 4" key="1">
    <citation type="submission" date="2018-04" db="EMBL/GenBank/DDBJ databases">
        <title>Genomic Encyclopedia of Archaeal and Bacterial Type Strains, Phase II (KMG-II): from individual species to whole genera.</title>
        <authorList>
            <person name="Goeker M."/>
        </authorList>
    </citation>
    <scope>NUCLEOTIDE SEQUENCE [LARGE SCALE GENOMIC DNA]</scope>
    <source>
        <strain evidence="3 4">DSM 100977</strain>
    </source>
</reference>
<comment type="caution">
    <text evidence="3">The sequence shown here is derived from an EMBL/GenBank/DDBJ whole genome shotgun (WGS) entry which is preliminary data.</text>
</comment>
<dbReference type="RefSeq" id="WP_107844929.1">
    <property type="nucleotide sequence ID" value="NZ_QBKS01000001.1"/>
</dbReference>
<dbReference type="OrthoDB" id="784276at2"/>
<dbReference type="Proteomes" id="UP000243978">
    <property type="component" value="Unassembled WGS sequence"/>
</dbReference>
<organism evidence="3 4">
    <name type="scientific">Litoreibacter ponti</name>
    <dbReference type="NCBI Taxonomy" id="1510457"/>
    <lineage>
        <taxon>Bacteria</taxon>
        <taxon>Pseudomonadati</taxon>
        <taxon>Pseudomonadota</taxon>
        <taxon>Alphaproteobacteria</taxon>
        <taxon>Rhodobacterales</taxon>
        <taxon>Roseobacteraceae</taxon>
        <taxon>Litoreibacter</taxon>
    </lineage>
</organism>
<protein>
    <submittedName>
        <fullName evidence="3">Fatty acid desaturase</fullName>
    </submittedName>
</protein>
<keyword evidence="1" id="KW-0472">Membrane</keyword>
<dbReference type="AlphaFoldDB" id="A0A2T6BL45"/>
<dbReference type="CDD" id="cd03509">
    <property type="entry name" value="DesA_FADS-like"/>
    <property type="match status" value="1"/>
</dbReference>
<keyword evidence="4" id="KW-1185">Reference proteome</keyword>
<evidence type="ECO:0000313" key="4">
    <source>
        <dbReference type="Proteomes" id="UP000243978"/>
    </source>
</evidence>